<gene>
    <name evidence="2" type="ORF">SAMD00023353_6600310</name>
</gene>
<dbReference type="PANTHER" id="PTHR37536">
    <property type="entry name" value="PUTATIVE (AFU_ORTHOLOGUE AFUA_3G02970)-RELATED"/>
    <property type="match status" value="1"/>
</dbReference>
<dbReference type="AlphaFoldDB" id="A0A1W2TU19"/>
<dbReference type="InterPro" id="IPR038656">
    <property type="entry name" value="Peptidase_G1_sf"/>
</dbReference>
<dbReference type="OrthoDB" id="2862635at2759"/>
<accession>A0A1W2TU19</accession>
<feature type="signal peptide" evidence="1">
    <location>
        <begin position="1"/>
        <end position="18"/>
    </location>
</feature>
<keyword evidence="1" id="KW-0732">Signal</keyword>
<dbReference type="InterPro" id="IPR000250">
    <property type="entry name" value="Peptidase_G1"/>
</dbReference>
<evidence type="ECO:0000313" key="3">
    <source>
        <dbReference type="Proteomes" id="UP000054516"/>
    </source>
</evidence>
<keyword evidence="3" id="KW-1185">Reference proteome</keyword>
<evidence type="ECO:0000256" key="1">
    <source>
        <dbReference type="SAM" id="SignalP"/>
    </source>
</evidence>
<dbReference type="Gene3D" id="2.60.120.700">
    <property type="entry name" value="Peptidase G1"/>
    <property type="match status" value="1"/>
</dbReference>
<protein>
    <submittedName>
        <fullName evidence="2">Putative aspergillopepsin-2 protein</fullName>
    </submittedName>
</protein>
<organism evidence="2">
    <name type="scientific">Rosellinia necatrix</name>
    <name type="common">White root-rot fungus</name>
    <dbReference type="NCBI Taxonomy" id="77044"/>
    <lineage>
        <taxon>Eukaryota</taxon>
        <taxon>Fungi</taxon>
        <taxon>Dikarya</taxon>
        <taxon>Ascomycota</taxon>
        <taxon>Pezizomycotina</taxon>
        <taxon>Sordariomycetes</taxon>
        <taxon>Xylariomycetidae</taxon>
        <taxon>Xylariales</taxon>
        <taxon>Xylariaceae</taxon>
        <taxon>Rosellinia</taxon>
    </lineage>
</organism>
<dbReference type="EMBL" id="DF977511">
    <property type="protein sequence ID" value="GAP92098.1"/>
    <property type="molecule type" value="Genomic_DNA"/>
</dbReference>
<dbReference type="OMA" id="MANGCEG"/>
<dbReference type="GO" id="GO:0070007">
    <property type="term" value="F:glutamic-type endopeptidase activity"/>
    <property type="evidence" value="ECO:0007669"/>
    <property type="project" value="InterPro"/>
</dbReference>
<dbReference type="Pfam" id="PF01828">
    <property type="entry name" value="Peptidase_A4"/>
    <property type="match status" value="1"/>
</dbReference>
<sequence length="307" mass="32642">MKFPACFIVLALGRVGRADGLAKRHIGGVDEGEGYPPLLTHFRRQYPNIGGFNISATANWAGATIDIPRTSASAADAPAIGIVKAQWNIPRLCLREGQAVSDAGTLQTWIGIAGRGCEPRGAMMQAGVQAVLRDDGSTAASAWVSWYPAIPHMDILDFDILPGDVITAVLTVSNTTHGIVQMSNRRTNHLVTQAAYSPDTAIGDFSICGNGDGRAWAVVEGALTWERDPPDTATDADHIPVFSDVSFRTLEVSAFGDHEARGLHDDSAVFYIVTDNQSVVVNVDVLGDNGFQLFTSKSCAIDSGNAM</sequence>
<dbReference type="SUPFAM" id="SSF49899">
    <property type="entry name" value="Concanavalin A-like lectins/glucanases"/>
    <property type="match status" value="1"/>
</dbReference>
<evidence type="ECO:0000313" key="2">
    <source>
        <dbReference type="EMBL" id="GAP92098.1"/>
    </source>
</evidence>
<dbReference type="STRING" id="77044.A0A1W2TU19"/>
<name>A0A1W2TU19_ROSNE</name>
<dbReference type="PANTHER" id="PTHR37536:SF1">
    <property type="entry name" value="ASPERGILLOPEPSIN, PUTAITVE (AFU_ORTHOLOGUE AFUA_7G01200)"/>
    <property type="match status" value="1"/>
</dbReference>
<dbReference type="Proteomes" id="UP000054516">
    <property type="component" value="Unassembled WGS sequence"/>
</dbReference>
<feature type="chain" id="PRO_5010707022" evidence="1">
    <location>
        <begin position="19"/>
        <end position="307"/>
    </location>
</feature>
<reference evidence="2" key="1">
    <citation type="submission" date="2016-03" db="EMBL/GenBank/DDBJ databases">
        <title>Draft genome sequence of Rosellinia necatrix.</title>
        <authorList>
            <person name="Kanematsu S."/>
        </authorList>
    </citation>
    <scope>NUCLEOTIDE SEQUENCE [LARGE SCALE GENOMIC DNA]</scope>
    <source>
        <strain evidence="2">W97</strain>
    </source>
</reference>
<proteinExistence type="predicted"/>
<dbReference type="InterPro" id="IPR013320">
    <property type="entry name" value="ConA-like_dom_sf"/>
</dbReference>
<dbReference type="GO" id="GO:0006508">
    <property type="term" value="P:proteolysis"/>
    <property type="evidence" value="ECO:0007669"/>
    <property type="project" value="InterPro"/>
</dbReference>